<name>A0A9K3DK61_HELAN</name>
<organism evidence="1 2">
    <name type="scientific">Helianthus annuus</name>
    <name type="common">Common sunflower</name>
    <dbReference type="NCBI Taxonomy" id="4232"/>
    <lineage>
        <taxon>Eukaryota</taxon>
        <taxon>Viridiplantae</taxon>
        <taxon>Streptophyta</taxon>
        <taxon>Embryophyta</taxon>
        <taxon>Tracheophyta</taxon>
        <taxon>Spermatophyta</taxon>
        <taxon>Magnoliopsida</taxon>
        <taxon>eudicotyledons</taxon>
        <taxon>Gunneridae</taxon>
        <taxon>Pentapetalae</taxon>
        <taxon>asterids</taxon>
        <taxon>campanulids</taxon>
        <taxon>Asterales</taxon>
        <taxon>Asteraceae</taxon>
        <taxon>Asteroideae</taxon>
        <taxon>Heliantheae alliance</taxon>
        <taxon>Heliantheae</taxon>
        <taxon>Helianthus</taxon>
    </lineage>
</organism>
<dbReference type="AlphaFoldDB" id="A0A9K3DK61"/>
<reference evidence="1" key="1">
    <citation type="journal article" date="2017" name="Nature">
        <title>The sunflower genome provides insights into oil metabolism, flowering and Asterid evolution.</title>
        <authorList>
            <person name="Badouin H."/>
            <person name="Gouzy J."/>
            <person name="Grassa C.J."/>
            <person name="Murat F."/>
            <person name="Staton S.E."/>
            <person name="Cottret L."/>
            <person name="Lelandais-Briere C."/>
            <person name="Owens G.L."/>
            <person name="Carrere S."/>
            <person name="Mayjonade B."/>
            <person name="Legrand L."/>
            <person name="Gill N."/>
            <person name="Kane N.C."/>
            <person name="Bowers J.E."/>
            <person name="Hubner S."/>
            <person name="Bellec A."/>
            <person name="Berard A."/>
            <person name="Berges H."/>
            <person name="Blanchet N."/>
            <person name="Boniface M.C."/>
            <person name="Brunel D."/>
            <person name="Catrice O."/>
            <person name="Chaidir N."/>
            <person name="Claudel C."/>
            <person name="Donnadieu C."/>
            <person name="Faraut T."/>
            <person name="Fievet G."/>
            <person name="Helmstetter N."/>
            <person name="King M."/>
            <person name="Knapp S.J."/>
            <person name="Lai Z."/>
            <person name="Le Paslier M.C."/>
            <person name="Lippi Y."/>
            <person name="Lorenzon L."/>
            <person name="Mandel J.R."/>
            <person name="Marage G."/>
            <person name="Marchand G."/>
            <person name="Marquand E."/>
            <person name="Bret-Mestries E."/>
            <person name="Morien E."/>
            <person name="Nambeesan S."/>
            <person name="Nguyen T."/>
            <person name="Pegot-Espagnet P."/>
            <person name="Pouilly N."/>
            <person name="Raftis F."/>
            <person name="Sallet E."/>
            <person name="Schiex T."/>
            <person name="Thomas J."/>
            <person name="Vandecasteele C."/>
            <person name="Vares D."/>
            <person name="Vear F."/>
            <person name="Vautrin S."/>
            <person name="Crespi M."/>
            <person name="Mangin B."/>
            <person name="Burke J.M."/>
            <person name="Salse J."/>
            <person name="Munos S."/>
            <person name="Vincourt P."/>
            <person name="Rieseberg L.H."/>
            <person name="Langlade N.B."/>
        </authorList>
    </citation>
    <scope>NUCLEOTIDE SEQUENCE</scope>
    <source>
        <tissue evidence="1">Leaves</tissue>
    </source>
</reference>
<gene>
    <name evidence="1" type="ORF">HanXRQr2_Chr17g0805471</name>
</gene>
<proteinExistence type="predicted"/>
<dbReference type="InterPro" id="IPR027728">
    <property type="entry name" value="Topless_fam"/>
</dbReference>
<dbReference type="PANTHER" id="PTHR44083">
    <property type="entry name" value="TOPLESS-RELATED PROTEIN 1-RELATED"/>
    <property type="match status" value="1"/>
</dbReference>
<dbReference type="PANTHER" id="PTHR44083:SF45">
    <property type="entry name" value="TOPLESS-RELATED PROTEIN 1"/>
    <property type="match status" value="1"/>
</dbReference>
<dbReference type="Proteomes" id="UP000215914">
    <property type="component" value="Unassembled WGS sequence"/>
</dbReference>
<evidence type="ECO:0000313" key="1">
    <source>
        <dbReference type="EMBL" id="KAF5755678.1"/>
    </source>
</evidence>
<protein>
    <submittedName>
        <fullName evidence="1">Topless family protein</fullName>
    </submittedName>
</protein>
<comment type="caution">
    <text evidence="1">The sequence shown here is derived from an EMBL/GenBank/DDBJ whole genome shotgun (WGS) entry which is preliminary data.</text>
</comment>
<dbReference type="GO" id="GO:0006355">
    <property type="term" value="P:regulation of DNA-templated transcription"/>
    <property type="evidence" value="ECO:0007669"/>
    <property type="project" value="InterPro"/>
</dbReference>
<evidence type="ECO:0000313" key="2">
    <source>
        <dbReference type="Proteomes" id="UP000215914"/>
    </source>
</evidence>
<reference evidence="1" key="2">
    <citation type="submission" date="2020-06" db="EMBL/GenBank/DDBJ databases">
        <title>Helianthus annuus Genome sequencing and assembly Release 2.</title>
        <authorList>
            <person name="Gouzy J."/>
            <person name="Langlade N."/>
            <person name="Munos S."/>
        </authorList>
    </citation>
    <scope>NUCLEOTIDE SEQUENCE</scope>
    <source>
        <tissue evidence="1">Leaves</tissue>
    </source>
</reference>
<sequence>MGSRVDYEAPSRWCTTMAYSADVTKFINTFSLFLKVFLTTFRVLTFWNHFRLFSCGTIKDGESHIVEWNESEGAVKRTYLGFRKRSLGVVQFDTTKNRF</sequence>
<accession>A0A9K3DK61</accession>
<keyword evidence="2" id="KW-1185">Reference proteome</keyword>
<dbReference type="Gramene" id="mRNA:HanXRQr2_Chr17g0805471">
    <property type="protein sequence ID" value="CDS:HanXRQr2_Chr17g0805471.1"/>
    <property type="gene ID" value="HanXRQr2_Chr17g0805471"/>
</dbReference>
<dbReference type="EMBL" id="MNCJ02000332">
    <property type="protein sequence ID" value="KAF5755678.1"/>
    <property type="molecule type" value="Genomic_DNA"/>
</dbReference>